<organism evidence="2 3">
    <name type="scientific">Hahella chejuensis (strain KCTC 2396)</name>
    <dbReference type="NCBI Taxonomy" id="349521"/>
    <lineage>
        <taxon>Bacteria</taxon>
        <taxon>Pseudomonadati</taxon>
        <taxon>Pseudomonadota</taxon>
        <taxon>Gammaproteobacteria</taxon>
        <taxon>Oceanospirillales</taxon>
        <taxon>Hahellaceae</taxon>
        <taxon>Hahella</taxon>
    </lineage>
</organism>
<keyword evidence="3" id="KW-1185">Reference proteome</keyword>
<name>Q2SFG0_HAHCH</name>
<dbReference type="eggNOG" id="ENOG50349EU">
    <property type="taxonomic scope" value="Bacteria"/>
</dbReference>
<accession>Q2SFG0</accession>
<dbReference type="HOGENOM" id="CLU_2000707_0_0_6"/>
<dbReference type="OrthoDB" id="7067722at2"/>
<sequence length="124" mass="13628">MSDSMNPNQNAAAGDQDGVTEPVAPQDQELLAEEDRFPGLAAMLEDFLTPQLAFDVDPAQPDQLLGLFVERLALDMPIELQSLRDDNDAFTVGVAPPTQWIETSVQPVLHRLRVTLELNDDDDA</sequence>
<reference evidence="2 3" key="1">
    <citation type="journal article" date="2005" name="Nucleic Acids Res.">
        <title>Genomic blueprint of Hahella chejuensis, a marine microbe producing an algicidal agent.</title>
        <authorList>
            <person name="Jeong H."/>
            <person name="Yim J.H."/>
            <person name="Lee C."/>
            <person name="Choi S.-H."/>
            <person name="Park Y.K."/>
            <person name="Yoon S.H."/>
            <person name="Hur C.-G."/>
            <person name="Kang H.-Y."/>
            <person name="Kim D."/>
            <person name="Lee H.H."/>
            <person name="Park K.H."/>
            <person name="Park S.-H."/>
            <person name="Park H.-S."/>
            <person name="Lee H.K."/>
            <person name="Oh T.K."/>
            <person name="Kim J.F."/>
        </authorList>
    </citation>
    <scope>NUCLEOTIDE SEQUENCE [LARGE SCALE GENOMIC DNA]</scope>
    <source>
        <strain evidence="2 3">KCTC 2396</strain>
    </source>
</reference>
<dbReference type="AlphaFoldDB" id="Q2SFG0"/>
<evidence type="ECO:0000313" key="2">
    <source>
        <dbReference type="EMBL" id="ABC30614.1"/>
    </source>
</evidence>
<dbReference type="KEGG" id="hch:HCH_03887"/>
<feature type="compositionally biased region" description="Polar residues" evidence="1">
    <location>
        <begin position="1"/>
        <end position="11"/>
    </location>
</feature>
<evidence type="ECO:0000313" key="3">
    <source>
        <dbReference type="Proteomes" id="UP000000238"/>
    </source>
</evidence>
<protein>
    <submittedName>
        <fullName evidence="2">Uncharacterized protein</fullName>
    </submittedName>
</protein>
<evidence type="ECO:0000256" key="1">
    <source>
        <dbReference type="SAM" id="MobiDB-lite"/>
    </source>
</evidence>
<feature type="region of interest" description="Disordered" evidence="1">
    <location>
        <begin position="1"/>
        <end position="35"/>
    </location>
</feature>
<dbReference type="Proteomes" id="UP000000238">
    <property type="component" value="Chromosome"/>
</dbReference>
<dbReference type="STRING" id="349521.HCH_03887"/>
<gene>
    <name evidence="2" type="ordered locus">HCH_03887</name>
</gene>
<dbReference type="EMBL" id="CP000155">
    <property type="protein sequence ID" value="ABC30614.1"/>
    <property type="molecule type" value="Genomic_DNA"/>
</dbReference>
<proteinExistence type="predicted"/>
<dbReference type="RefSeq" id="WP_011397681.1">
    <property type="nucleotide sequence ID" value="NC_007645.1"/>
</dbReference>